<comment type="caution">
    <text evidence="7">The sequence shown here is derived from an EMBL/GenBank/DDBJ whole genome shotgun (WGS) entry which is preliminary data.</text>
</comment>
<feature type="non-terminal residue" evidence="7">
    <location>
        <position position="1"/>
    </location>
</feature>
<evidence type="ECO:0000256" key="4">
    <source>
        <dbReference type="ARBA" id="ARBA00022989"/>
    </source>
</evidence>
<evidence type="ECO:0000313" key="8">
    <source>
        <dbReference type="Proteomes" id="UP000193689"/>
    </source>
</evidence>
<dbReference type="AlphaFoldDB" id="A0A1Y2EEM8"/>
<protein>
    <recommendedName>
        <fullName evidence="9">Integral membrane protein</fullName>
    </recommendedName>
</protein>
<sequence>RRDPPADYQPPAFPSLTWPPWEGPFIYSIYHSWRFTLLWTLILYAIFHLGAASIALFMQIGKGRSTWKYLLAVPVVYAITAGVEALFAGSIVGVILGAVYHNGEFLMSTWIPFVWAWINVLVLVVSSFSIQGGL</sequence>
<comment type="similarity">
    <text evidence="2">Belongs to the TMEM170 family.</text>
</comment>
<keyword evidence="3 6" id="KW-0812">Transmembrane</keyword>
<feature type="transmembrane region" description="Helical" evidence="6">
    <location>
        <begin position="110"/>
        <end position="130"/>
    </location>
</feature>
<dbReference type="PANTHER" id="PTHR22779">
    <property type="entry name" value="SD17342P"/>
    <property type="match status" value="1"/>
</dbReference>
<keyword evidence="5 6" id="KW-0472">Membrane</keyword>
<evidence type="ECO:0008006" key="9">
    <source>
        <dbReference type="Google" id="ProtNLM"/>
    </source>
</evidence>
<name>A0A1Y2EEM8_9PEZI</name>
<accession>A0A1Y2EEM8</accession>
<organism evidence="7 8">
    <name type="scientific">Pseudomassariella vexata</name>
    <dbReference type="NCBI Taxonomy" id="1141098"/>
    <lineage>
        <taxon>Eukaryota</taxon>
        <taxon>Fungi</taxon>
        <taxon>Dikarya</taxon>
        <taxon>Ascomycota</taxon>
        <taxon>Pezizomycotina</taxon>
        <taxon>Sordariomycetes</taxon>
        <taxon>Xylariomycetidae</taxon>
        <taxon>Amphisphaeriales</taxon>
        <taxon>Pseudomassariaceae</taxon>
        <taxon>Pseudomassariella</taxon>
    </lineage>
</organism>
<feature type="transmembrane region" description="Helical" evidence="6">
    <location>
        <begin position="69"/>
        <end position="98"/>
    </location>
</feature>
<evidence type="ECO:0000256" key="5">
    <source>
        <dbReference type="ARBA" id="ARBA00023136"/>
    </source>
</evidence>
<proteinExistence type="inferred from homology"/>
<dbReference type="FunCoup" id="A0A1Y2EEM8">
    <property type="interactions" value="4"/>
</dbReference>
<keyword evidence="8" id="KW-1185">Reference proteome</keyword>
<dbReference type="GeneID" id="63771473"/>
<dbReference type="OrthoDB" id="2131401at2759"/>
<evidence type="ECO:0000256" key="6">
    <source>
        <dbReference type="SAM" id="Phobius"/>
    </source>
</evidence>
<evidence type="ECO:0000256" key="1">
    <source>
        <dbReference type="ARBA" id="ARBA00004141"/>
    </source>
</evidence>
<gene>
    <name evidence="7" type="ORF">BCR38DRAFT_333831</name>
</gene>
<dbReference type="Pfam" id="PF10190">
    <property type="entry name" value="Tmemb_170"/>
    <property type="match status" value="1"/>
</dbReference>
<evidence type="ECO:0000313" key="7">
    <source>
        <dbReference type="EMBL" id="ORY69726.1"/>
    </source>
</evidence>
<keyword evidence="4 6" id="KW-1133">Transmembrane helix</keyword>
<dbReference type="InParanoid" id="A0A1Y2EEM8"/>
<dbReference type="EMBL" id="MCFJ01000002">
    <property type="protein sequence ID" value="ORY69726.1"/>
    <property type="molecule type" value="Genomic_DNA"/>
</dbReference>
<dbReference type="RefSeq" id="XP_040719676.1">
    <property type="nucleotide sequence ID" value="XM_040855261.1"/>
</dbReference>
<evidence type="ECO:0000256" key="2">
    <source>
        <dbReference type="ARBA" id="ARBA00006325"/>
    </source>
</evidence>
<dbReference type="Proteomes" id="UP000193689">
    <property type="component" value="Unassembled WGS sequence"/>
</dbReference>
<evidence type="ECO:0000256" key="3">
    <source>
        <dbReference type="ARBA" id="ARBA00022692"/>
    </source>
</evidence>
<dbReference type="PANTHER" id="PTHR22779:SF6">
    <property type="entry name" value="SD17342P"/>
    <property type="match status" value="1"/>
</dbReference>
<comment type="subcellular location">
    <subcellularLocation>
        <location evidence="1">Membrane</location>
        <topology evidence="1">Multi-pass membrane protein</topology>
    </subcellularLocation>
</comment>
<reference evidence="7 8" key="1">
    <citation type="submission" date="2016-07" db="EMBL/GenBank/DDBJ databases">
        <title>Pervasive Adenine N6-methylation of Active Genes in Fungi.</title>
        <authorList>
            <consortium name="DOE Joint Genome Institute"/>
            <person name="Mondo S.J."/>
            <person name="Dannebaum R.O."/>
            <person name="Kuo R.C."/>
            <person name="Labutti K."/>
            <person name="Haridas S."/>
            <person name="Kuo A."/>
            <person name="Salamov A."/>
            <person name="Ahrendt S.R."/>
            <person name="Lipzen A."/>
            <person name="Sullivan W."/>
            <person name="Andreopoulos W.B."/>
            <person name="Clum A."/>
            <person name="Lindquist E."/>
            <person name="Daum C."/>
            <person name="Ramamoorthy G.K."/>
            <person name="Gryganskyi A."/>
            <person name="Culley D."/>
            <person name="Magnuson J.K."/>
            <person name="James T.Y."/>
            <person name="O'Malley M.A."/>
            <person name="Stajich J.E."/>
            <person name="Spatafora J.W."/>
            <person name="Visel A."/>
            <person name="Grigoriev I.V."/>
        </authorList>
    </citation>
    <scope>NUCLEOTIDE SEQUENCE [LARGE SCALE GENOMIC DNA]</scope>
    <source>
        <strain evidence="7 8">CBS 129021</strain>
    </source>
</reference>
<feature type="transmembrane region" description="Helical" evidence="6">
    <location>
        <begin position="37"/>
        <end position="57"/>
    </location>
</feature>
<dbReference type="STRING" id="1141098.A0A1Y2EEM8"/>
<dbReference type="GO" id="GO:0016020">
    <property type="term" value="C:membrane"/>
    <property type="evidence" value="ECO:0007669"/>
    <property type="project" value="UniProtKB-SubCell"/>
</dbReference>
<dbReference type="InterPro" id="IPR019334">
    <property type="entry name" value="TMEM170A/B/YPR153W-like"/>
</dbReference>